<protein>
    <submittedName>
        <fullName evidence="2">Uncharacterized protein</fullName>
    </submittedName>
</protein>
<gene>
    <name evidence="2" type="ORF">BDZ85DRAFT_255059</name>
</gene>
<evidence type="ECO:0000313" key="3">
    <source>
        <dbReference type="Proteomes" id="UP000799538"/>
    </source>
</evidence>
<dbReference type="EMBL" id="ML992501">
    <property type="protein sequence ID" value="KAF2227895.1"/>
    <property type="molecule type" value="Genomic_DNA"/>
</dbReference>
<organism evidence="2 3">
    <name type="scientific">Elsinoe ampelina</name>
    <dbReference type="NCBI Taxonomy" id="302913"/>
    <lineage>
        <taxon>Eukaryota</taxon>
        <taxon>Fungi</taxon>
        <taxon>Dikarya</taxon>
        <taxon>Ascomycota</taxon>
        <taxon>Pezizomycotina</taxon>
        <taxon>Dothideomycetes</taxon>
        <taxon>Dothideomycetidae</taxon>
        <taxon>Myriangiales</taxon>
        <taxon>Elsinoaceae</taxon>
        <taxon>Elsinoe</taxon>
    </lineage>
</organism>
<name>A0A6A6GQ78_9PEZI</name>
<keyword evidence="3" id="KW-1185">Reference proteome</keyword>
<dbReference type="Proteomes" id="UP000799538">
    <property type="component" value="Unassembled WGS sequence"/>
</dbReference>
<evidence type="ECO:0000256" key="1">
    <source>
        <dbReference type="SAM" id="Phobius"/>
    </source>
</evidence>
<reference evidence="3" key="1">
    <citation type="journal article" date="2020" name="Stud. Mycol.">
        <title>101 Dothideomycetes genomes: A test case for predicting lifestyles and emergence of pathogens.</title>
        <authorList>
            <person name="Haridas S."/>
            <person name="Albert R."/>
            <person name="Binder M."/>
            <person name="Bloem J."/>
            <person name="LaButti K."/>
            <person name="Salamov A."/>
            <person name="Andreopoulos B."/>
            <person name="Baker S."/>
            <person name="Barry K."/>
            <person name="Bills G."/>
            <person name="Bluhm B."/>
            <person name="Cannon C."/>
            <person name="Castanera R."/>
            <person name="Culley D."/>
            <person name="Daum C."/>
            <person name="Ezra D."/>
            <person name="Gonzalez J."/>
            <person name="Henrissat B."/>
            <person name="Kuo A."/>
            <person name="Liang C."/>
            <person name="Lipzen A."/>
            <person name="Lutzoni F."/>
            <person name="Magnuson J."/>
            <person name="Mondo S."/>
            <person name="Nolan M."/>
            <person name="Ohm R."/>
            <person name="Pangilinan J."/>
            <person name="Park H.-J."/>
            <person name="Ramirez L."/>
            <person name="Alfaro M."/>
            <person name="Sun H."/>
            <person name="Tritt A."/>
            <person name="Yoshinaga Y."/>
            <person name="Zwiers L.-H."/>
            <person name="Turgeon B."/>
            <person name="Goodwin S."/>
            <person name="Spatafora J."/>
            <person name="Crous P."/>
            <person name="Grigoriev I."/>
        </authorList>
    </citation>
    <scope>NUCLEOTIDE SEQUENCE [LARGE SCALE GENOMIC DNA]</scope>
    <source>
        <strain evidence="3">CECT 20119</strain>
    </source>
</reference>
<proteinExistence type="predicted"/>
<sequence length="89" mass="10054">MIQQINPHLILPQVLRKVNPLTSILLLLLHAIMTLQELIPRRLGLGWWQVHVVLLVKVDVLHGGGADLPVFLLGGGYGCGVCRRWFSWR</sequence>
<evidence type="ECO:0000313" key="2">
    <source>
        <dbReference type="EMBL" id="KAF2227895.1"/>
    </source>
</evidence>
<accession>A0A6A6GQ78</accession>
<dbReference type="AlphaFoldDB" id="A0A6A6GQ78"/>
<keyword evidence="1" id="KW-0472">Membrane</keyword>
<feature type="transmembrane region" description="Helical" evidence="1">
    <location>
        <begin position="20"/>
        <end position="39"/>
    </location>
</feature>
<keyword evidence="1" id="KW-1133">Transmembrane helix</keyword>
<keyword evidence="1" id="KW-0812">Transmembrane</keyword>